<proteinExistence type="predicted"/>
<dbReference type="GO" id="GO:0016798">
    <property type="term" value="F:hydrolase activity, acting on glycosyl bonds"/>
    <property type="evidence" value="ECO:0007669"/>
    <property type="project" value="UniProtKB-KW"/>
</dbReference>
<dbReference type="EMBL" id="NFZT01000001">
    <property type="protein sequence ID" value="OWV33411.1"/>
    <property type="molecule type" value="Genomic_DNA"/>
</dbReference>
<sequence length="173" mass="19273">MTGLAAHRKLVVEGARSSSAAALTEVELIWIEKSIEYWVRFGNPVQERVIDRRRRVLGFPPGSLFAFVRWTANDYGTVASHLDILRAVAAHEAYQTVPAVTPGGELLLTVSGWPKVERVLQLIDAIEAGGIDGADVAPDHWRHVHNRLAAGESPRAYTRAQHRAWIKRRSIRP</sequence>
<dbReference type="Proteomes" id="UP000198462">
    <property type="component" value="Unassembled WGS sequence"/>
</dbReference>
<dbReference type="InterPro" id="IPR021263">
    <property type="entry name" value="DUF2840"/>
</dbReference>
<name>A0A219B552_9SPHN</name>
<reference evidence="2" key="1">
    <citation type="submission" date="2017-05" db="EMBL/GenBank/DDBJ databases">
        <authorList>
            <person name="Lin X."/>
        </authorList>
    </citation>
    <scope>NUCLEOTIDE SEQUENCE [LARGE SCALE GENOMIC DNA]</scope>
    <source>
        <strain evidence="2">JLT2012</strain>
    </source>
</reference>
<gene>
    <name evidence="1" type="ORF">B5C34_08020</name>
</gene>
<protein>
    <submittedName>
        <fullName evidence="1">Glycosidase</fullName>
    </submittedName>
</protein>
<keyword evidence="1" id="KW-0326">Glycosidase</keyword>
<accession>A0A219B552</accession>
<keyword evidence="2" id="KW-1185">Reference proteome</keyword>
<comment type="caution">
    <text evidence="1">The sequence shown here is derived from an EMBL/GenBank/DDBJ whole genome shotgun (WGS) entry which is preliminary data.</text>
</comment>
<dbReference type="RefSeq" id="WP_088712190.1">
    <property type="nucleotide sequence ID" value="NZ_NFZT01000001.1"/>
</dbReference>
<dbReference type="AlphaFoldDB" id="A0A219B552"/>
<evidence type="ECO:0000313" key="2">
    <source>
        <dbReference type="Proteomes" id="UP000198462"/>
    </source>
</evidence>
<dbReference type="OrthoDB" id="9810432at2"/>
<keyword evidence="1" id="KW-0378">Hydrolase</keyword>
<evidence type="ECO:0000313" key="1">
    <source>
        <dbReference type="EMBL" id="OWV33411.1"/>
    </source>
</evidence>
<organism evidence="1 2">
    <name type="scientific">Pacificimonas flava</name>
    <dbReference type="NCBI Taxonomy" id="1234595"/>
    <lineage>
        <taxon>Bacteria</taxon>
        <taxon>Pseudomonadati</taxon>
        <taxon>Pseudomonadota</taxon>
        <taxon>Alphaproteobacteria</taxon>
        <taxon>Sphingomonadales</taxon>
        <taxon>Sphingosinicellaceae</taxon>
        <taxon>Pacificimonas</taxon>
    </lineage>
</organism>
<dbReference type="Pfam" id="PF11000">
    <property type="entry name" value="DUF2840"/>
    <property type="match status" value="1"/>
</dbReference>